<evidence type="ECO:0000313" key="5">
    <source>
        <dbReference type="Proteomes" id="UP000009145"/>
    </source>
</evidence>
<dbReference type="Gene3D" id="2.60.40.10">
    <property type="entry name" value="Immunoglobulins"/>
    <property type="match status" value="1"/>
</dbReference>
<keyword evidence="5" id="KW-1185">Reference proteome</keyword>
<proteinExistence type="predicted"/>
<evidence type="ECO:0000259" key="3">
    <source>
        <dbReference type="Pfam" id="PF13501"/>
    </source>
</evidence>
<feature type="domain" description="Sulphur oxidation protein SoxZ" evidence="2">
    <location>
        <begin position="175"/>
        <end position="261"/>
    </location>
</feature>
<sequence length="266" mass="29453" precursor="true">MLSIMSRLFFLSIMLFASTVNATTSETTDETAWPALKQHYFGDKIIHVAEPEMLQLEAPKRAEDAAVVPIRISSNLTPTETAYIQRLHLFIDNNPMPYSANFLLSPKLGEIDIATRVRVDRYTPIRAIAEMNDGRLYMVSDYIKATGGCSAPAGKDPSAAMARLGKMQLRMRPVVPGDMTPVQLIISHPNNSGLQIDQASRGYIPPHYVEKIDIRVDDESLIQLESGISISEDPSIRFMFTPEKSGTLSVDVTDSKGGNFTLNKSF</sequence>
<dbReference type="NCBIfam" id="TIGR04557">
    <property type="entry name" value="fuse_rel_SoxYZ"/>
    <property type="match status" value="1"/>
</dbReference>
<dbReference type="Pfam" id="PF08770">
    <property type="entry name" value="SoxZ"/>
    <property type="match status" value="1"/>
</dbReference>
<evidence type="ECO:0000259" key="2">
    <source>
        <dbReference type="Pfam" id="PF08770"/>
    </source>
</evidence>
<dbReference type="HOGENOM" id="CLU_088210_0_0_6"/>
<dbReference type="eggNOG" id="COG5501">
    <property type="taxonomic scope" value="Bacteria"/>
</dbReference>
<dbReference type="EMBL" id="CP003380">
    <property type="protein sequence ID" value="AFJ03341.1"/>
    <property type="molecule type" value="Genomic_DNA"/>
</dbReference>
<dbReference type="InterPro" id="IPR014880">
    <property type="entry name" value="SoxZ_dom"/>
</dbReference>
<dbReference type="Pfam" id="PF13501">
    <property type="entry name" value="SoxY"/>
    <property type="match status" value="1"/>
</dbReference>
<dbReference type="OrthoDB" id="8538315at2"/>
<evidence type="ECO:0000313" key="4">
    <source>
        <dbReference type="EMBL" id="AFJ03341.1"/>
    </source>
</evidence>
<feature type="signal peptide" evidence="1">
    <location>
        <begin position="1"/>
        <end position="22"/>
    </location>
</feature>
<dbReference type="SUPFAM" id="SSF81296">
    <property type="entry name" value="E set domains"/>
    <property type="match status" value="1"/>
</dbReference>
<protein>
    <submittedName>
        <fullName evidence="4">Putative secreted protein</fullName>
    </submittedName>
</protein>
<feature type="domain" description="Ig-like SoxY" evidence="3">
    <location>
        <begin position="38"/>
        <end position="149"/>
    </location>
</feature>
<reference evidence="4 5" key="1">
    <citation type="journal article" date="2012" name="J. Bacteriol.">
        <title>Complete genome sequences of Methylophaga sp. strain JAM1 and Methylophaga sp. strain JAM7.</title>
        <authorList>
            <person name="Villeneuve C."/>
            <person name="Martineau C."/>
            <person name="Mauffrey F."/>
            <person name="Villemur R."/>
        </authorList>
    </citation>
    <scope>NUCLEOTIDE SEQUENCE [LARGE SCALE GENOMIC DNA]</scope>
    <source>
        <strain evidence="4 5">JAM7</strain>
    </source>
</reference>
<gene>
    <name evidence="4" type="ordered locus">Q7C_2205</name>
</gene>
<accession>I1YK98</accession>
<dbReference type="PATRIC" id="fig|754477.3.peg.2172"/>
<dbReference type="InterPro" id="IPR013783">
    <property type="entry name" value="Ig-like_fold"/>
</dbReference>
<dbReference type="Gene3D" id="2.60.40.2470">
    <property type="entry name" value="SoxY domain"/>
    <property type="match status" value="1"/>
</dbReference>
<organism evidence="4 5">
    <name type="scientific">Methylophaga frappieri (strain ATCC BAA-2434 / DSM 25690 / JAM7)</name>
    <dbReference type="NCBI Taxonomy" id="754477"/>
    <lineage>
        <taxon>Bacteria</taxon>
        <taxon>Pseudomonadati</taxon>
        <taxon>Pseudomonadota</taxon>
        <taxon>Gammaproteobacteria</taxon>
        <taxon>Thiotrichales</taxon>
        <taxon>Piscirickettsiaceae</taxon>
        <taxon>Methylophaga</taxon>
    </lineage>
</organism>
<feature type="chain" id="PRO_5003654533" evidence="1">
    <location>
        <begin position="23"/>
        <end position="266"/>
    </location>
</feature>
<dbReference type="AlphaFoldDB" id="I1YK98"/>
<keyword evidence="1" id="KW-0732">Signal</keyword>
<dbReference type="InterPro" id="IPR030831">
    <property type="entry name" value="Fuse-rel_SoxYZ"/>
</dbReference>
<dbReference type="STRING" id="754477.Q7C_2205"/>
<dbReference type="InterPro" id="IPR038162">
    <property type="entry name" value="SoxY_sf"/>
</dbReference>
<dbReference type="InterPro" id="IPR014756">
    <property type="entry name" value="Ig_E-set"/>
</dbReference>
<dbReference type="KEGG" id="mec:Q7C_2205"/>
<dbReference type="Proteomes" id="UP000009145">
    <property type="component" value="Chromosome"/>
</dbReference>
<evidence type="ECO:0000256" key="1">
    <source>
        <dbReference type="SAM" id="SignalP"/>
    </source>
</evidence>
<name>I1YK98_METFJ</name>
<dbReference type="InterPro" id="IPR032711">
    <property type="entry name" value="SoxY"/>
</dbReference>